<reference evidence="2 3" key="1">
    <citation type="submission" date="2019-06" db="EMBL/GenBank/DDBJ databases">
        <title>Whole genome shotgun sequence of Streptomyces spinoverrucosus NBRC 14228.</title>
        <authorList>
            <person name="Hosoyama A."/>
            <person name="Uohara A."/>
            <person name="Ohji S."/>
            <person name="Ichikawa N."/>
        </authorList>
    </citation>
    <scope>NUCLEOTIDE SEQUENCE [LARGE SCALE GENOMIC DNA]</scope>
    <source>
        <strain evidence="2 3">NBRC 14228</strain>
    </source>
</reference>
<feature type="signal peptide" evidence="1">
    <location>
        <begin position="1"/>
        <end position="28"/>
    </location>
</feature>
<protein>
    <submittedName>
        <fullName evidence="2">Uncharacterized protein</fullName>
    </submittedName>
</protein>
<evidence type="ECO:0000256" key="1">
    <source>
        <dbReference type="SAM" id="SignalP"/>
    </source>
</evidence>
<gene>
    <name evidence="2" type="ORF">SSP24_44620</name>
</gene>
<proteinExistence type="predicted"/>
<comment type="caution">
    <text evidence="2">The sequence shown here is derived from an EMBL/GenBank/DDBJ whole genome shotgun (WGS) entry which is preliminary data.</text>
</comment>
<dbReference type="EMBL" id="BJND01000032">
    <property type="protein sequence ID" value="GEC06807.1"/>
    <property type="molecule type" value="Genomic_DNA"/>
</dbReference>
<dbReference type="Proteomes" id="UP000317881">
    <property type="component" value="Unassembled WGS sequence"/>
</dbReference>
<organism evidence="2 3">
    <name type="scientific">Streptomyces spinoverrucosus</name>
    <dbReference type="NCBI Taxonomy" id="284043"/>
    <lineage>
        <taxon>Bacteria</taxon>
        <taxon>Bacillati</taxon>
        <taxon>Actinomycetota</taxon>
        <taxon>Actinomycetes</taxon>
        <taxon>Kitasatosporales</taxon>
        <taxon>Streptomycetaceae</taxon>
        <taxon>Streptomyces</taxon>
    </lineage>
</organism>
<feature type="chain" id="PRO_5038821261" evidence="1">
    <location>
        <begin position="29"/>
        <end position="170"/>
    </location>
</feature>
<evidence type="ECO:0000313" key="3">
    <source>
        <dbReference type="Proteomes" id="UP000317881"/>
    </source>
</evidence>
<keyword evidence="1" id="KW-0732">Signal</keyword>
<sequence length="170" mass="17632">MRGNRIRAATKISLALALLGLVTPTVTAAAQPAQTIQTRTVVLPLSGTFDEPDAEPINITGSIRVTVITQTNPGGGGTARIVSNLRRTTGVGEETGDTYRFAGADVATRAYPPDPITPLEITPVFLKFWPPGPVLPPNPVRPVEIVVSVAGNGAITDISAEVADDAGPET</sequence>
<evidence type="ECO:0000313" key="2">
    <source>
        <dbReference type="EMBL" id="GEC06807.1"/>
    </source>
</evidence>
<dbReference type="AlphaFoldDB" id="A0A4Y3VIX6"/>
<dbReference type="OrthoDB" id="4228293at2"/>
<accession>A0A4Y3VIX6</accession>
<name>A0A4Y3VIX6_9ACTN</name>
<dbReference type="RefSeq" id="WP_141311432.1">
    <property type="nucleotide sequence ID" value="NZ_BJND01000032.1"/>
</dbReference>
<keyword evidence="3" id="KW-1185">Reference proteome</keyword>